<gene>
    <name evidence="2" type="ORF">JCR33_06995</name>
</gene>
<dbReference type="InterPro" id="IPR007801">
    <property type="entry name" value="MbnB/TglH/ChrH"/>
</dbReference>
<accession>A0A934II54</accession>
<dbReference type="RefSeq" id="WP_198881325.1">
    <property type="nucleotide sequence ID" value="NZ_JAEKJA010000005.1"/>
</dbReference>
<dbReference type="EMBL" id="JAEKJA010000005">
    <property type="protein sequence ID" value="MBJ3775426.1"/>
    <property type="molecule type" value="Genomic_DNA"/>
</dbReference>
<reference evidence="2" key="1">
    <citation type="submission" date="2020-12" db="EMBL/GenBank/DDBJ databases">
        <title>Bacterial taxonomy.</title>
        <authorList>
            <person name="Pan X."/>
        </authorList>
    </citation>
    <scope>NUCLEOTIDE SEQUENCE</scope>
    <source>
        <strain evidence="2">B2012</strain>
    </source>
</reference>
<proteinExistence type="inferred from homology"/>
<dbReference type="Gene3D" id="3.20.20.150">
    <property type="entry name" value="Divalent-metal-dependent TIM barrel enzymes"/>
    <property type="match status" value="1"/>
</dbReference>
<dbReference type="Pfam" id="PF05114">
    <property type="entry name" value="MbnB_TglH_ChrH"/>
    <property type="match status" value="1"/>
</dbReference>
<protein>
    <recommendedName>
        <fullName evidence="1">UPF0276 protein JCR33_06995</fullName>
    </recommendedName>
</protein>
<name>A0A934II54_9HYPH</name>
<evidence type="ECO:0000313" key="2">
    <source>
        <dbReference type="EMBL" id="MBJ3775426.1"/>
    </source>
</evidence>
<dbReference type="PANTHER" id="PTHR42194:SF1">
    <property type="entry name" value="UPF0276 PROTEIN HI_1600"/>
    <property type="match status" value="1"/>
</dbReference>
<dbReference type="NCBIfam" id="NF003818">
    <property type="entry name" value="PRK05409.1"/>
    <property type="match status" value="1"/>
</dbReference>
<dbReference type="AlphaFoldDB" id="A0A934II54"/>
<organism evidence="2 3">
    <name type="scientific">Acuticoccus mangrovi</name>
    <dbReference type="NCBI Taxonomy" id="2796142"/>
    <lineage>
        <taxon>Bacteria</taxon>
        <taxon>Pseudomonadati</taxon>
        <taxon>Pseudomonadota</taxon>
        <taxon>Alphaproteobacteria</taxon>
        <taxon>Hyphomicrobiales</taxon>
        <taxon>Amorphaceae</taxon>
        <taxon>Acuticoccus</taxon>
    </lineage>
</organism>
<comment type="similarity">
    <text evidence="1">Belongs to the UPF0276 family.</text>
</comment>
<dbReference type="HAMAP" id="MF_00697">
    <property type="entry name" value="UPF0276"/>
    <property type="match status" value="1"/>
</dbReference>
<evidence type="ECO:0000313" key="3">
    <source>
        <dbReference type="Proteomes" id="UP000609531"/>
    </source>
</evidence>
<comment type="caution">
    <text evidence="2">The sequence shown here is derived from an EMBL/GenBank/DDBJ whole genome shotgun (WGS) entry which is preliminary data.</text>
</comment>
<keyword evidence="3" id="KW-1185">Reference proteome</keyword>
<dbReference type="Proteomes" id="UP000609531">
    <property type="component" value="Unassembled WGS sequence"/>
</dbReference>
<dbReference type="PANTHER" id="PTHR42194">
    <property type="entry name" value="UPF0276 PROTEIN HI_1600"/>
    <property type="match status" value="1"/>
</dbReference>
<sequence>MTFAPGDVPPRAGIGFKHAHAEALLADPGRVGFVEIHAENYMGAGGPPHRALAAVREVLPLSLHGVGLSIGAEAGLDPAHLARLVAVAERTRPGLVSEHLAWSTHEGAYFNDLLPLPYTDRVLDRVARHVDEVQTALGRTMLLENPSRYAAFEASTMSETAFLSRLVAMTGCGLILDVNNVAVSAANLGFAAEDYLGAFPLAAVGEIHLAGHREDAAGDLLIDTHDGPVSADVWSLYRNVVETIGRPLPTLIEWDAAVPPFDTLAAEAERAEAILTAVRAREAV</sequence>
<evidence type="ECO:0000256" key="1">
    <source>
        <dbReference type="HAMAP-Rule" id="MF_00697"/>
    </source>
</evidence>